<evidence type="ECO:0000256" key="3">
    <source>
        <dbReference type="ARBA" id="ARBA00022824"/>
    </source>
</evidence>
<dbReference type="Proteomes" id="UP000054408">
    <property type="component" value="Unassembled WGS sequence"/>
</dbReference>
<evidence type="ECO:0000256" key="2">
    <source>
        <dbReference type="ARBA" id="ARBA00022692"/>
    </source>
</evidence>
<sequence>MDTRFQGWIAPGPVLTDLLSDAADMPSQSQSVSQVDSPDAPAAPDAPDAPDAERPVRIKDVVAALRADVANGRLAPGAAARALRGRSTALVAGSPPPLPPPHPDLASRLERLRAAAGDAEYARMVARLPEVQREAEREMAGEVATLGSQLSIGVNIIVSMAVMYAFGYTLGNWGWGGVLGPHLLGLAATIAIMLVEMWLFILRDSVTAAPKSQR</sequence>
<feature type="region of interest" description="Disordered" evidence="6">
    <location>
        <begin position="20"/>
        <end position="54"/>
    </location>
</feature>
<dbReference type="AlphaFoldDB" id="A0A0L0DT77"/>
<evidence type="ECO:0000313" key="8">
    <source>
        <dbReference type="EMBL" id="KNC54638.1"/>
    </source>
</evidence>
<keyword evidence="4 7" id="KW-1133">Transmembrane helix</keyword>
<keyword evidence="3" id="KW-0256">Endoplasmic reticulum</keyword>
<reference evidence="8 9" key="1">
    <citation type="submission" date="2010-05" db="EMBL/GenBank/DDBJ databases">
        <title>The Genome Sequence of Thecamonas trahens ATCC 50062.</title>
        <authorList>
            <consortium name="The Broad Institute Genome Sequencing Platform"/>
            <person name="Russ C."/>
            <person name="Cuomo C."/>
            <person name="Shea T."/>
            <person name="Young S.K."/>
            <person name="Zeng Q."/>
            <person name="Koehrsen M."/>
            <person name="Haas B."/>
            <person name="Borodovsky M."/>
            <person name="Guigo R."/>
            <person name="Alvarado L."/>
            <person name="Berlin A."/>
            <person name="Bochicchio J."/>
            <person name="Borenstein D."/>
            <person name="Chapman S."/>
            <person name="Chen Z."/>
            <person name="Freedman E."/>
            <person name="Gellesch M."/>
            <person name="Goldberg J."/>
            <person name="Griggs A."/>
            <person name="Gujja S."/>
            <person name="Heilman E."/>
            <person name="Heiman D."/>
            <person name="Hepburn T."/>
            <person name="Howarth C."/>
            <person name="Jen D."/>
            <person name="Larson L."/>
            <person name="Mehta T."/>
            <person name="Park D."/>
            <person name="Pearson M."/>
            <person name="Roberts A."/>
            <person name="Saif S."/>
            <person name="Shenoy N."/>
            <person name="Sisk P."/>
            <person name="Stolte C."/>
            <person name="Sykes S."/>
            <person name="Thomson T."/>
            <person name="Walk T."/>
            <person name="White J."/>
            <person name="Yandava C."/>
            <person name="Burger G."/>
            <person name="Gray M.W."/>
            <person name="Holland P.W.H."/>
            <person name="King N."/>
            <person name="Lang F.B.F."/>
            <person name="Roger A.J."/>
            <person name="Ruiz-Trillo I."/>
            <person name="Lander E."/>
            <person name="Nusbaum C."/>
        </authorList>
    </citation>
    <scope>NUCLEOTIDE SEQUENCE [LARGE SCALE GENOMIC DNA]</scope>
    <source>
        <strain evidence="8 9">ATCC 50062</strain>
    </source>
</reference>
<dbReference type="PANTHER" id="PTHR31394:SF1">
    <property type="entry name" value="TRANSMEMBRANE PROTEIN 199"/>
    <property type="match status" value="1"/>
</dbReference>
<dbReference type="EMBL" id="GL349438">
    <property type="protein sequence ID" value="KNC54638.1"/>
    <property type="molecule type" value="Genomic_DNA"/>
</dbReference>
<dbReference type="Pfam" id="PF11712">
    <property type="entry name" value="Vma12"/>
    <property type="match status" value="1"/>
</dbReference>
<dbReference type="PANTHER" id="PTHR31394">
    <property type="entry name" value="TRANSMEMBRANE PROTEIN 199"/>
    <property type="match status" value="1"/>
</dbReference>
<keyword evidence="9" id="KW-1185">Reference proteome</keyword>
<dbReference type="GeneID" id="25561241"/>
<comment type="subcellular location">
    <subcellularLocation>
        <location evidence="1">Endoplasmic reticulum membrane</location>
        <topology evidence="1">Multi-pass membrane protein</topology>
    </subcellularLocation>
</comment>
<accession>A0A0L0DT77</accession>
<feature type="transmembrane region" description="Helical" evidence="7">
    <location>
        <begin position="143"/>
        <end position="167"/>
    </location>
</feature>
<proteinExistence type="predicted"/>
<protein>
    <recommendedName>
        <fullName evidence="10">Endoplasmic reticulum-based factor for assembly of V-ATPase</fullName>
    </recommendedName>
</protein>
<dbReference type="OrthoDB" id="158286at2759"/>
<keyword evidence="2 7" id="KW-0812">Transmembrane</keyword>
<dbReference type="InterPro" id="IPR021013">
    <property type="entry name" value="ATPase_Vma12"/>
</dbReference>
<evidence type="ECO:0000256" key="6">
    <source>
        <dbReference type="SAM" id="MobiDB-lite"/>
    </source>
</evidence>
<name>A0A0L0DT77_THETB</name>
<evidence type="ECO:0000313" key="9">
    <source>
        <dbReference type="Proteomes" id="UP000054408"/>
    </source>
</evidence>
<dbReference type="RefSeq" id="XP_013761545.1">
    <property type="nucleotide sequence ID" value="XM_013906091.1"/>
</dbReference>
<evidence type="ECO:0000256" key="7">
    <source>
        <dbReference type="SAM" id="Phobius"/>
    </source>
</evidence>
<keyword evidence="5 7" id="KW-0472">Membrane</keyword>
<evidence type="ECO:0008006" key="10">
    <source>
        <dbReference type="Google" id="ProtNLM"/>
    </source>
</evidence>
<evidence type="ECO:0000256" key="4">
    <source>
        <dbReference type="ARBA" id="ARBA00022989"/>
    </source>
</evidence>
<dbReference type="GO" id="GO:0070072">
    <property type="term" value="P:vacuolar proton-transporting V-type ATPase complex assembly"/>
    <property type="evidence" value="ECO:0007669"/>
    <property type="project" value="InterPro"/>
</dbReference>
<feature type="transmembrane region" description="Helical" evidence="7">
    <location>
        <begin position="179"/>
        <end position="202"/>
    </location>
</feature>
<dbReference type="GO" id="GO:0005789">
    <property type="term" value="C:endoplasmic reticulum membrane"/>
    <property type="evidence" value="ECO:0007669"/>
    <property type="project" value="UniProtKB-SubCell"/>
</dbReference>
<evidence type="ECO:0000256" key="5">
    <source>
        <dbReference type="ARBA" id="ARBA00023136"/>
    </source>
</evidence>
<feature type="compositionally biased region" description="Low complexity" evidence="6">
    <location>
        <begin position="26"/>
        <end position="46"/>
    </location>
</feature>
<gene>
    <name evidence="8" type="ORF">AMSG_01492</name>
</gene>
<evidence type="ECO:0000256" key="1">
    <source>
        <dbReference type="ARBA" id="ARBA00004477"/>
    </source>
</evidence>
<organism evidence="8 9">
    <name type="scientific">Thecamonas trahens ATCC 50062</name>
    <dbReference type="NCBI Taxonomy" id="461836"/>
    <lineage>
        <taxon>Eukaryota</taxon>
        <taxon>Apusozoa</taxon>
        <taxon>Apusomonadida</taxon>
        <taxon>Apusomonadidae</taxon>
        <taxon>Thecamonas</taxon>
    </lineage>
</organism>